<evidence type="ECO:0000313" key="3">
    <source>
        <dbReference type="Proteomes" id="UP000269374"/>
    </source>
</evidence>
<keyword evidence="3" id="KW-1185">Reference proteome</keyword>
<gene>
    <name evidence="2" type="ORF">D7I46_03395</name>
</gene>
<reference evidence="2 3" key="1">
    <citation type="submission" date="2018-09" db="EMBL/GenBank/DDBJ databases">
        <title>Genome sequencing of strain 1JSPR-7.</title>
        <authorList>
            <person name="Heo J."/>
            <person name="Kim S.-J."/>
            <person name="Kwon S.-W."/>
        </authorList>
    </citation>
    <scope>NUCLEOTIDE SEQUENCE [LARGE SCALE GENOMIC DNA]</scope>
    <source>
        <strain evidence="2 3">1JSPR-7</strain>
    </source>
</reference>
<name>A0A387B930_9LACT</name>
<dbReference type="Proteomes" id="UP000269374">
    <property type="component" value="Chromosome"/>
</dbReference>
<evidence type="ECO:0000313" key="2">
    <source>
        <dbReference type="EMBL" id="AYG00213.1"/>
    </source>
</evidence>
<organism evidence="2 3">
    <name type="scientific">Lactococcus allomyrinae</name>
    <dbReference type="NCBI Taxonomy" id="2419773"/>
    <lineage>
        <taxon>Bacteria</taxon>
        <taxon>Bacillati</taxon>
        <taxon>Bacillota</taxon>
        <taxon>Bacilli</taxon>
        <taxon>Lactobacillales</taxon>
        <taxon>Streptococcaceae</taxon>
        <taxon>Lactococcus</taxon>
    </lineage>
</organism>
<proteinExistence type="predicted"/>
<dbReference type="KEGG" id="lact:D7I46_03395"/>
<evidence type="ECO:0000256" key="1">
    <source>
        <dbReference type="SAM" id="MobiDB-lite"/>
    </source>
</evidence>
<dbReference type="AlphaFoldDB" id="A0A387B930"/>
<dbReference type="OrthoDB" id="9988866at2"/>
<sequence length="61" mass="6776">MCDVDAYSKSNLIYANVFKIDYISFQNGGVANSTKTKINEFRANPDGNIEGINKNDNSKVE</sequence>
<dbReference type="EMBL" id="CP032627">
    <property type="protein sequence ID" value="AYG00213.1"/>
    <property type="molecule type" value="Genomic_DNA"/>
</dbReference>
<protein>
    <submittedName>
        <fullName evidence="2">Uncharacterized protein</fullName>
    </submittedName>
</protein>
<feature type="region of interest" description="Disordered" evidence="1">
    <location>
        <begin position="42"/>
        <end position="61"/>
    </location>
</feature>
<accession>A0A387B930</accession>